<evidence type="ECO:0000313" key="1">
    <source>
        <dbReference type="EMBL" id="GFH19905.1"/>
    </source>
</evidence>
<dbReference type="PANTHER" id="PTHR21530:SF7">
    <property type="entry name" value="TRAB DOMAIN-CONTAINING PROTEIN"/>
    <property type="match status" value="1"/>
</dbReference>
<dbReference type="Proteomes" id="UP000485058">
    <property type="component" value="Unassembled WGS sequence"/>
</dbReference>
<protein>
    <submittedName>
        <fullName evidence="1">Uncharacterized protein</fullName>
    </submittedName>
</protein>
<feature type="non-terminal residue" evidence="1">
    <location>
        <position position="177"/>
    </location>
</feature>
<evidence type="ECO:0000313" key="2">
    <source>
        <dbReference type="Proteomes" id="UP000485058"/>
    </source>
</evidence>
<dbReference type="InterPro" id="IPR046345">
    <property type="entry name" value="TraB_PrgY-like"/>
</dbReference>
<dbReference type="AlphaFoldDB" id="A0A699ZDK6"/>
<feature type="non-terminal residue" evidence="1">
    <location>
        <position position="1"/>
    </location>
</feature>
<dbReference type="PANTHER" id="PTHR21530">
    <property type="entry name" value="PHEROMONE SHUTDOWN PROTEIN"/>
    <property type="match status" value="1"/>
</dbReference>
<comment type="caution">
    <text evidence="1">The sequence shown here is derived from an EMBL/GenBank/DDBJ whole genome shotgun (WGS) entry which is preliminary data.</text>
</comment>
<accession>A0A699ZDK6</accession>
<sequence length="177" mass="19202">GACNVKLPDSLLNSVVVLDAPNPAAPGGVTKVYLLAMSHVSKVSVDQVRQLVRCVRPEVLGLELCKDRLGLLVDGQEDSVARQLWHCRRIMVEGLPAGPEWPKEEHVKQLLRCQPGKPVSSADIEADVNTLLATGFEGSAQGGQGWGIETFRPTKNLVKLSNKMFLPPEYVEGLLAQ</sequence>
<proteinExistence type="predicted"/>
<reference evidence="1 2" key="1">
    <citation type="submission" date="2020-02" db="EMBL/GenBank/DDBJ databases">
        <title>Draft genome sequence of Haematococcus lacustris strain NIES-144.</title>
        <authorList>
            <person name="Morimoto D."/>
            <person name="Nakagawa S."/>
            <person name="Yoshida T."/>
            <person name="Sawayama S."/>
        </authorList>
    </citation>
    <scope>NUCLEOTIDE SEQUENCE [LARGE SCALE GENOMIC DNA]</scope>
    <source>
        <strain evidence="1 2">NIES-144</strain>
    </source>
</reference>
<keyword evidence="2" id="KW-1185">Reference proteome</keyword>
<dbReference type="EMBL" id="BLLF01001540">
    <property type="protein sequence ID" value="GFH19905.1"/>
    <property type="molecule type" value="Genomic_DNA"/>
</dbReference>
<organism evidence="1 2">
    <name type="scientific">Haematococcus lacustris</name>
    <name type="common">Green alga</name>
    <name type="synonym">Haematococcus pluvialis</name>
    <dbReference type="NCBI Taxonomy" id="44745"/>
    <lineage>
        <taxon>Eukaryota</taxon>
        <taxon>Viridiplantae</taxon>
        <taxon>Chlorophyta</taxon>
        <taxon>core chlorophytes</taxon>
        <taxon>Chlorophyceae</taxon>
        <taxon>CS clade</taxon>
        <taxon>Chlamydomonadales</taxon>
        <taxon>Haematococcaceae</taxon>
        <taxon>Haematococcus</taxon>
    </lineage>
</organism>
<name>A0A699ZDK6_HAELA</name>
<gene>
    <name evidence="1" type="ORF">HaLaN_16934</name>
</gene>